<evidence type="ECO:0000313" key="2">
    <source>
        <dbReference type="EMBL" id="CAH0044790.1"/>
    </source>
</evidence>
<dbReference type="PANTHER" id="PTHR38111:SF2">
    <property type="entry name" value="FINGER DOMAIN PROTEIN, PUTATIVE (AFU_ORTHOLOGUE AFUA_1G01560)-RELATED"/>
    <property type="match status" value="1"/>
</dbReference>
<dbReference type="Gene3D" id="4.10.240.10">
    <property type="entry name" value="Zn(2)-C6 fungal-type DNA-binding domain"/>
    <property type="match status" value="1"/>
</dbReference>
<evidence type="ECO:0000313" key="3">
    <source>
        <dbReference type="Proteomes" id="UP000775872"/>
    </source>
</evidence>
<dbReference type="InterPro" id="IPR001138">
    <property type="entry name" value="Zn2Cys6_DnaBD"/>
</dbReference>
<dbReference type="Proteomes" id="UP000775872">
    <property type="component" value="Unassembled WGS sequence"/>
</dbReference>
<dbReference type="GO" id="GO:0000981">
    <property type="term" value="F:DNA-binding transcription factor activity, RNA polymerase II-specific"/>
    <property type="evidence" value="ECO:0007669"/>
    <property type="project" value="InterPro"/>
</dbReference>
<evidence type="ECO:0008006" key="4">
    <source>
        <dbReference type="Google" id="ProtNLM"/>
    </source>
</evidence>
<organism evidence="2 3">
    <name type="scientific">Clonostachys solani</name>
    <dbReference type="NCBI Taxonomy" id="160281"/>
    <lineage>
        <taxon>Eukaryota</taxon>
        <taxon>Fungi</taxon>
        <taxon>Dikarya</taxon>
        <taxon>Ascomycota</taxon>
        <taxon>Pezizomycotina</taxon>
        <taxon>Sordariomycetes</taxon>
        <taxon>Hypocreomycetidae</taxon>
        <taxon>Hypocreales</taxon>
        <taxon>Bionectriaceae</taxon>
        <taxon>Clonostachys</taxon>
    </lineage>
</organism>
<accession>A0A9N9YY70</accession>
<dbReference type="AlphaFoldDB" id="A0A9N9YY70"/>
<keyword evidence="1" id="KW-0539">Nucleus</keyword>
<dbReference type="OrthoDB" id="3037908at2759"/>
<dbReference type="EMBL" id="CABFOC020000007">
    <property type="protein sequence ID" value="CAH0044790.1"/>
    <property type="molecule type" value="Genomic_DNA"/>
</dbReference>
<comment type="caution">
    <text evidence="2">The sequence shown here is derived from an EMBL/GenBank/DDBJ whole genome shotgun (WGS) entry which is preliminary data.</text>
</comment>
<gene>
    <name evidence="2" type="ORF">CSOL1703_00010529</name>
</gene>
<protein>
    <recommendedName>
        <fullName evidence="4">Zn(2)-C6 fungal-type domain-containing protein</fullName>
    </recommendedName>
</protein>
<name>A0A9N9YY70_9HYPO</name>
<evidence type="ECO:0000256" key="1">
    <source>
        <dbReference type="ARBA" id="ARBA00023242"/>
    </source>
</evidence>
<dbReference type="PANTHER" id="PTHR38111">
    <property type="entry name" value="ZN(2)-C6 FUNGAL-TYPE DOMAIN-CONTAINING PROTEIN-RELATED"/>
    <property type="match status" value="1"/>
</dbReference>
<reference evidence="2" key="1">
    <citation type="submission" date="2021-10" db="EMBL/GenBank/DDBJ databases">
        <authorList>
            <person name="Piombo E."/>
        </authorList>
    </citation>
    <scope>NUCLEOTIDE SEQUENCE</scope>
</reference>
<dbReference type="CDD" id="cd00067">
    <property type="entry name" value="GAL4"/>
    <property type="match status" value="1"/>
</dbReference>
<dbReference type="InterPro" id="IPR036864">
    <property type="entry name" value="Zn2-C6_fun-type_DNA-bd_sf"/>
</dbReference>
<proteinExistence type="predicted"/>
<dbReference type="InterPro" id="IPR053178">
    <property type="entry name" value="Osmoadaptation_assoc"/>
</dbReference>
<dbReference type="GO" id="GO:0008270">
    <property type="term" value="F:zinc ion binding"/>
    <property type="evidence" value="ECO:0007669"/>
    <property type="project" value="InterPro"/>
</dbReference>
<sequence>MTGVRRSQRCENCRARKIKHRYLDNEQLTVIQQCDQNWPRCGHCKRTNRVCSGPSPLTKFVDQSNDLQLQSDISCKSQTAPIGSGSETEVAILVNHHPLRPFNDGSASYGVFRLEAPCLEIPRARLTTSADRVSARLAGLLERGSEAGVRTQMSYLPFLPQRLSRSACLRDCTGLFCYAWNGYRRREPVSKLLLTSHYTKAIRSLQLAINGGQAYEVETLGAMALLERASFLFGESQPQSALAHRRAIRHVLQAKGSPTIGDQLDVALTYENQWLKALPAVTNPSDKDVPLDPGWLEVIEKFQSEPPVAVEFSCFSGEFSSIKEAAGKMIPWIGDIGQILGSPATMEGLKETLVQDLSRHGKVLEAVTIRVLNRGLVQGSIIEMPDLAFFAGRKYEFASVALARYFAELLALRRGIFRIANDLIALYGPPDEGILEKFRELSIQQWMIFPYLSEMNAVSQHFLTPCMKPSLEVASGFENEFLVNLLSSANRHHNEVGN</sequence>
<keyword evidence="3" id="KW-1185">Reference proteome</keyword>